<keyword evidence="3" id="KW-1185">Reference proteome</keyword>
<sequence length="1462" mass="157031">MATSIPSSAPLAHTLAHKIKRKPPPTLLDPISPVTPLRTPKVRSVESPPTAPRDDAVRSSNIQKNSVKSSLSSSTSSPAAHSLVPSTSPFTDPRYPDPDPHDPFAPLNVLRDRSRRSSSNALFAPSAFAFAAGSESTGRYHTTNAGGGAIQAVPSTSSCIPAKAARTLGVTKISPNFPDAHAERKNTRKRTSVASFQLYPDPPSSAIRVYDADDEIFRAIDTPRKSSTSTRPSRAPKSKISEPTTTSSRPAGHYTVHSRQRAQSSFSSLSSPSPPERLQLHIPPPPESFPPPSLVRYRSESSASGTSSNGTGNHSHSGSASDSTLFTPDSAVAPLSVLGSKSTDGAQIEVADPYAITMSLLSQSGGRDRAQSPSRSSSPSRIAHAKTASREMTPKAGKIKEMEVERPMSPASSMLRLARFFTSKSSKSSESSPPPPARSEKSKLDPSSFKISPSRGRGRTRKLSTSSINISTPITPPVLIPMGQDFRGAITEHPGLKTRSMTRQRSQTTSGLLTMATPSVSNRLIVPLSNVTRQTSSTRVGEQEVEEEIEKDLNMSRLKPWTASIPRKRSSLSLSILPGQQDLDAFGRHSNRARENVDSASMLHKVDTEDFEGSLTTCETRGKCSRESAVSAGSMGSSYINVLRSGEDMMIGDKEEEIVWPVRSPIRSKTNGEITTTKSSGIGGIRFPGFRRAHSSRGDLTSSSRSAMAAAGSTSGSVRGLRISSPFLQNPPAGPTMGPISSPATSLTPPILQQSTEGHGRAISDSIHDRGPVRSASPFEDVITSSIRLPSTSELEALVCLPLFDENGQKIAFGDALSIPGVENGKTVIVIFLRHFWCPLDQDYVQEMGDLLRHLSEDVGGWNLATEAGELRIGKGKDQKKLPDVVMISNGSPALISKYKQIFDLDGEKLNVWMYTDPTCAVYGVLGMEDMKEACVSENSISPPSRTQSPVPSNVTDSSRLGESGPSLQYEAGVPLVRIDHRTPPKQNPNRAHRKAKSLALSASLLPSSRSRSPSPANRLPTEAAPMSRSISPASSSGTRDQRTYVKHASVIGGIASVVMRAVKVGLPVWEKGGAIRQLGGEVVFRVAKDDKTSNPALQVECLYAHRMQNTRDHTSFSDVLKIALTASPSTNSITFRTSFLDWRTQHDIESEIYSTKSTPLHERSLSTPPGAFASTQRTTNSAPCSPNMASRFYHTPASARISGVRPSPDNDSDLDSSNDITTSSWGDQLYTLHSRTSKDVSESIRGLRGTDSVRSSTGSSTPNSVRAVRAARVPRGPRMRMQSVSAESLAGSPSPSPINVRSFSPGIGGIESVLECGESISSPDLPLVGQWSVHRRRSYWRRSNSTPTSSVYFDADEGAVDMMGVDTADDMDGEESIAMDVLPVHSRPASRMLNAFNSPEIQDQSLDSIKSEYSTASAPDRSDVLTSVCSEPVDDGEEAENLKDLLLERVSGSMRGRGLLR</sequence>
<evidence type="ECO:0000313" key="3">
    <source>
        <dbReference type="Proteomes" id="UP000518752"/>
    </source>
</evidence>
<feature type="compositionally biased region" description="Low complexity" evidence="1">
    <location>
        <begin position="1003"/>
        <end position="1037"/>
    </location>
</feature>
<feature type="region of interest" description="Disordered" evidence="1">
    <location>
        <begin position="176"/>
        <end position="199"/>
    </location>
</feature>
<feature type="region of interest" description="Disordered" evidence="1">
    <location>
        <begin position="1201"/>
        <end position="1221"/>
    </location>
</feature>
<feature type="compositionally biased region" description="Polar residues" evidence="1">
    <location>
        <begin position="1253"/>
        <end position="1265"/>
    </location>
</feature>
<feature type="region of interest" description="Disordered" evidence="1">
    <location>
        <begin position="220"/>
        <end position="327"/>
    </location>
</feature>
<feature type="compositionally biased region" description="Polar residues" evidence="1">
    <location>
        <begin position="937"/>
        <end position="961"/>
    </location>
</feature>
<feature type="compositionally biased region" description="Low complexity" evidence="1">
    <location>
        <begin position="225"/>
        <end position="235"/>
    </location>
</feature>
<accession>A0A8H5HXS8</accession>
<reference evidence="2 3" key="1">
    <citation type="journal article" date="2020" name="ISME J.">
        <title>Uncovering the hidden diversity of litter-decomposition mechanisms in mushroom-forming fungi.</title>
        <authorList>
            <person name="Floudas D."/>
            <person name="Bentzer J."/>
            <person name="Ahren D."/>
            <person name="Johansson T."/>
            <person name="Persson P."/>
            <person name="Tunlid A."/>
        </authorList>
    </citation>
    <scope>NUCLEOTIDE SEQUENCE [LARGE SCALE GENOMIC DNA]</scope>
    <source>
        <strain evidence="2 3">CBS 406.79</strain>
    </source>
</reference>
<feature type="compositionally biased region" description="Polar residues" evidence="1">
    <location>
        <begin position="670"/>
        <end position="680"/>
    </location>
</feature>
<feature type="compositionally biased region" description="Polar residues" evidence="1">
    <location>
        <begin position="1283"/>
        <end position="1303"/>
    </location>
</feature>
<dbReference type="OrthoDB" id="40334at2759"/>
<dbReference type="EMBL" id="JAACJN010000009">
    <property type="protein sequence ID" value="KAF5391516.1"/>
    <property type="molecule type" value="Genomic_DNA"/>
</dbReference>
<feature type="compositionally biased region" description="Pro residues" evidence="1">
    <location>
        <begin position="282"/>
        <end position="293"/>
    </location>
</feature>
<feature type="compositionally biased region" description="Low complexity" evidence="1">
    <location>
        <begin position="301"/>
        <end position="321"/>
    </location>
</feature>
<evidence type="ECO:0000256" key="1">
    <source>
        <dbReference type="SAM" id="MobiDB-lite"/>
    </source>
</evidence>
<feature type="compositionally biased region" description="Low complexity" evidence="1">
    <location>
        <begin position="464"/>
        <end position="473"/>
    </location>
</feature>
<feature type="compositionally biased region" description="Low complexity" evidence="1">
    <location>
        <begin position="261"/>
        <end position="271"/>
    </location>
</feature>
<feature type="compositionally biased region" description="Low complexity" evidence="1">
    <location>
        <begin position="1266"/>
        <end position="1282"/>
    </location>
</feature>
<comment type="caution">
    <text evidence="2">The sequence shown here is derived from an EMBL/GenBank/DDBJ whole genome shotgun (WGS) entry which is preliminary data.</text>
</comment>
<protein>
    <submittedName>
        <fullName evidence="2">Uncharacterized protein</fullName>
    </submittedName>
</protein>
<evidence type="ECO:0000313" key="2">
    <source>
        <dbReference type="EMBL" id="KAF5391516.1"/>
    </source>
</evidence>
<gene>
    <name evidence="2" type="ORF">D9757_002455</name>
</gene>
<proteinExistence type="predicted"/>
<feature type="region of interest" description="Disordered" evidence="1">
    <location>
        <begin position="1003"/>
        <end position="1042"/>
    </location>
</feature>
<name>A0A8H5HXS8_9AGAR</name>
<feature type="compositionally biased region" description="Basic and acidic residues" evidence="1">
    <location>
        <begin position="388"/>
        <end position="406"/>
    </location>
</feature>
<feature type="compositionally biased region" description="Low complexity" evidence="1">
    <location>
        <begin position="372"/>
        <end position="381"/>
    </location>
</feature>
<dbReference type="Proteomes" id="UP000518752">
    <property type="component" value="Unassembled WGS sequence"/>
</dbReference>
<feature type="region of interest" description="Disordered" evidence="1">
    <location>
        <begin position="1237"/>
        <end position="1304"/>
    </location>
</feature>
<organism evidence="2 3">
    <name type="scientific">Collybiopsis confluens</name>
    <dbReference type="NCBI Taxonomy" id="2823264"/>
    <lineage>
        <taxon>Eukaryota</taxon>
        <taxon>Fungi</taxon>
        <taxon>Dikarya</taxon>
        <taxon>Basidiomycota</taxon>
        <taxon>Agaricomycotina</taxon>
        <taxon>Agaricomycetes</taxon>
        <taxon>Agaricomycetidae</taxon>
        <taxon>Agaricales</taxon>
        <taxon>Marasmiineae</taxon>
        <taxon>Omphalotaceae</taxon>
        <taxon>Collybiopsis</taxon>
    </lineage>
</organism>
<feature type="compositionally biased region" description="Low complexity" evidence="1">
    <location>
        <begin position="66"/>
        <end position="77"/>
    </location>
</feature>
<feature type="compositionally biased region" description="Low complexity" evidence="1">
    <location>
        <begin position="698"/>
        <end position="717"/>
    </location>
</feature>
<feature type="region of interest" description="Disordered" evidence="1">
    <location>
        <begin position="937"/>
        <end position="968"/>
    </location>
</feature>
<feature type="region of interest" description="Disordered" evidence="1">
    <location>
        <begin position="670"/>
        <end position="717"/>
    </location>
</feature>
<feature type="region of interest" description="Disordered" evidence="1">
    <location>
        <begin position="362"/>
        <end position="476"/>
    </location>
</feature>
<feature type="region of interest" description="Disordered" evidence="1">
    <location>
        <begin position="1"/>
        <end position="118"/>
    </location>
</feature>